<reference evidence="2 4" key="1">
    <citation type="journal article" date="2017" name="Nature">
        <title>The sunflower genome provides insights into oil metabolism, flowering and Asterid evolution.</title>
        <authorList>
            <person name="Badouin H."/>
            <person name="Gouzy J."/>
            <person name="Grassa C.J."/>
            <person name="Murat F."/>
            <person name="Staton S.E."/>
            <person name="Cottret L."/>
            <person name="Lelandais-Briere C."/>
            <person name="Owens G.L."/>
            <person name="Carrere S."/>
            <person name="Mayjonade B."/>
            <person name="Legrand L."/>
            <person name="Gill N."/>
            <person name="Kane N.C."/>
            <person name="Bowers J.E."/>
            <person name="Hubner S."/>
            <person name="Bellec A."/>
            <person name="Berard A."/>
            <person name="Berges H."/>
            <person name="Blanchet N."/>
            <person name="Boniface M.C."/>
            <person name="Brunel D."/>
            <person name="Catrice O."/>
            <person name="Chaidir N."/>
            <person name="Claudel C."/>
            <person name="Donnadieu C."/>
            <person name="Faraut T."/>
            <person name="Fievet G."/>
            <person name="Helmstetter N."/>
            <person name="King M."/>
            <person name="Knapp S.J."/>
            <person name="Lai Z."/>
            <person name="Le Paslier M.C."/>
            <person name="Lippi Y."/>
            <person name="Lorenzon L."/>
            <person name="Mandel J.R."/>
            <person name="Marage G."/>
            <person name="Marchand G."/>
            <person name="Marquand E."/>
            <person name="Bret-Mestries E."/>
            <person name="Morien E."/>
            <person name="Nambeesan S."/>
            <person name="Nguyen T."/>
            <person name="Pegot-Espagnet P."/>
            <person name="Pouilly N."/>
            <person name="Raftis F."/>
            <person name="Sallet E."/>
            <person name="Schiex T."/>
            <person name="Thomas J."/>
            <person name="Vandecasteele C."/>
            <person name="Vares D."/>
            <person name="Vear F."/>
            <person name="Vautrin S."/>
            <person name="Crespi M."/>
            <person name="Mangin B."/>
            <person name="Burke J.M."/>
            <person name="Salse J."/>
            <person name="Munos S."/>
            <person name="Vincourt P."/>
            <person name="Rieseberg L.H."/>
            <person name="Langlade N.B."/>
        </authorList>
    </citation>
    <scope>NUCLEOTIDE SEQUENCE [LARGE SCALE GENOMIC DNA]</scope>
    <source>
        <strain evidence="4">cv. SF193</strain>
        <tissue evidence="2">Leaves</tissue>
    </source>
</reference>
<feature type="region of interest" description="Disordered" evidence="1">
    <location>
        <begin position="8"/>
        <end position="115"/>
    </location>
</feature>
<evidence type="ECO:0000313" key="4">
    <source>
        <dbReference type="Proteomes" id="UP000215914"/>
    </source>
</evidence>
<organism evidence="3 4">
    <name type="scientific">Helianthus annuus</name>
    <name type="common">Common sunflower</name>
    <dbReference type="NCBI Taxonomy" id="4232"/>
    <lineage>
        <taxon>Eukaryota</taxon>
        <taxon>Viridiplantae</taxon>
        <taxon>Streptophyta</taxon>
        <taxon>Embryophyta</taxon>
        <taxon>Tracheophyta</taxon>
        <taxon>Spermatophyta</taxon>
        <taxon>Magnoliopsida</taxon>
        <taxon>eudicotyledons</taxon>
        <taxon>Gunneridae</taxon>
        <taxon>Pentapetalae</taxon>
        <taxon>asterids</taxon>
        <taxon>campanulids</taxon>
        <taxon>Asterales</taxon>
        <taxon>Asteraceae</taxon>
        <taxon>Asteroideae</taxon>
        <taxon>Heliantheae alliance</taxon>
        <taxon>Heliantheae</taxon>
        <taxon>Helianthus</taxon>
    </lineage>
</organism>
<protein>
    <submittedName>
        <fullName evidence="3">Uncharacterized protein</fullName>
    </submittedName>
</protein>
<dbReference type="InParanoid" id="A0A251TEV7"/>
<reference evidence="2" key="3">
    <citation type="submission" date="2020-06" db="EMBL/GenBank/DDBJ databases">
        <title>Helianthus annuus Genome sequencing and assembly Release 2.</title>
        <authorList>
            <person name="Gouzy J."/>
            <person name="Langlade N."/>
            <person name="Munos S."/>
        </authorList>
    </citation>
    <scope>NUCLEOTIDE SEQUENCE</scope>
    <source>
        <tissue evidence="2">Leaves</tissue>
    </source>
</reference>
<dbReference type="EMBL" id="CM007899">
    <property type="protein sequence ID" value="OTG09685.1"/>
    <property type="molecule type" value="Genomic_DNA"/>
</dbReference>
<dbReference type="Gramene" id="mRNA:HanXRQr2_Chr10g0420261">
    <property type="protein sequence ID" value="mRNA:HanXRQr2_Chr10g0420261"/>
    <property type="gene ID" value="HanXRQr2_Chr10g0420261"/>
</dbReference>
<feature type="compositionally biased region" description="Pro residues" evidence="1">
    <location>
        <begin position="14"/>
        <end position="29"/>
    </location>
</feature>
<dbReference type="OrthoDB" id="370884at2759"/>
<keyword evidence="4" id="KW-1185">Reference proteome</keyword>
<dbReference type="EMBL" id="MNCJ02000325">
    <property type="protein sequence ID" value="KAF5784721.1"/>
    <property type="molecule type" value="Genomic_DNA"/>
</dbReference>
<accession>A0A251TEV7</accession>
<sequence>MIWWYAAALGTEPSPSPSPSPSPHRPPPSIIVLNPKRRRTPPPTPSHTSASNQPPSPSPLPRRWFSPPRPQLSSPTTPEPPRTIVRSHLRRRSPISAEKKEKESTTPAAPTIERPVRQRKSVERLVAVIKRDNTNYQGIPYIKGLWYSTERYSQCCIQVIKEEGER</sequence>
<dbReference type="AlphaFoldDB" id="A0A251TEV7"/>
<evidence type="ECO:0000256" key="1">
    <source>
        <dbReference type="SAM" id="MobiDB-lite"/>
    </source>
</evidence>
<name>A0A251TEV7_HELAN</name>
<reference evidence="3" key="2">
    <citation type="submission" date="2017-02" db="EMBL/GenBank/DDBJ databases">
        <title>Sunflower complete genome.</title>
        <authorList>
            <person name="Langlade N."/>
            <person name="Munos S."/>
        </authorList>
    </citation>
    <scope>NUCLEOTIDE SEQUENCE [LARGE SCALE GENOMIC DNA]</scope>
    <source>
        <tissue evidence="3">Leaves</tissue>
    </source>
</reference>
<evidence type="ECO:0000313" key="3">
    <source>
        <dbReference type="EMBL" id="OTG09685.1"/>
    </source>
</evidence>
<gene>
    <name evidence="3" type="ORF">HannXRQ_Chr10g0279181</name>
    <name evidence="2" type="ORF">HanXRQr2_Chr10g0420261</name>
</gene>
<evidence type="ECO:0000313" key="2">
    <source>
        <dbReference type="EMBL" id="KAF5784721.1"/>
    </source>
</evidence>
<dbReference type="Proteomes" id="UP000215914">
    <property type="component" value="Chromosome 10"/>
</dbReference>
<proteinExistence type="predicted"/>